<dbReference type="SUPFAM" id="SSF47954">
    <property type="entry name" value="Cyclin-like"/>
    <property type="match status" value="1"/>
</dbReference>
<dbReference type="EMBL" id="MCGT01000004">
    <property type="protein sequence ID" value="ORX60699.1"/>
    <property type="molecule type" value="Genomic_DNA"/>
</dbReference>
<dbReference type="STRING" id="101127.A0A1X2GTG3"/>
<dbReference type="CDD" id="cd20557">
    <property type="entry name" value="CYCLIN_ScPCL1-like"/>
    <property type="match status" value="1"/>
</dbReference>
<accession>A0A1X2GTG3</accession>
<dbReference type="GO" id="GO:0005634">
    <property type="term" value="C:nucleus"/>
    <property type="evidence" value="ECO:0007669"/>
    <property type="project" value="TreeGrafter"/>
</dbReference>
<reference evidence="1 2" key="1">
    <citation type="submission" date="2016-07" db="EMBL/GenBank/DDBJ databases">
        <title>Pervasive Adenine N6-methylation of Active Genes in Fungi.</title>
        <authorList>
            <consortium name="DOE Joint Genome Institute"/>
            <person name="Mondo S.J."/>
            <person name="Dannebaum R.O."/>
            <person name="Kuo R.C."/>
            <person name="Labutti K."/>
            <person name="Haridas S."/>
            <person name="Kuo A."/>
            <person name="Salamov A."/>
            <person name="Ahrendt S.R."/>
            <person name="Lipzen A."/>
            <person name="Sullivan W."/>
            <person name="Andreopoulos W.B."/>
            <person name="Clum A."/>
            <person name="Lindquist E."/>
            <person name="Daum C."/>
            <person name="Ramamoorthy G.K."/>
            <person name="Gryganskyi A."/>
            <person name="Culley D."/>
            <person name="Magnuson J.K."/>
            <person name="James T.Y."/>
            <person name="O'Malley M.A."/>
            <person name="Stajich J.E."/>
            <person name="Spatafora J.W."/>
            <person name="Visel A."/>
            <person name="Grigoriev I.V."/>
        </authorList>
    </citation>
    <scope>NUCLEOTIDE SEQUENCE [LARGE SCALE GENOMIC DNA]</scope>
    <source>
        <strain evidence="1 2">NRRL 3301</strain>
    </source>
</reference>
<name>A0A1X2GTG3_9FUNG</name>
<feature type="non-terminal residue" evidence="1">
    <location>
        <position position="165"/>
    </location>
</feature>
<dbReference type="Proteomes" id="UP000242146">
    <property type="component" value="Unassembled WGS sequence"/>
</dbReference>
<gene>
    <name evidence="1" type="ORF">DM01DRAFT_242316</name>
</gene>
<sequence length="165" mass="19084">HSSILTLDDPIQLADLCSYLVPRIWTGRVTRPVKRASAFKHFCQKLFKDTQISCGCIILALYYLQQLRIAYSVLPGTVGSDIRIFTVALILANKYLDDNTFTNKTWSEVSGIPTQELNRMEMEYLSALDFQIHVQCLRFCTWVTQCQKWIQHIKMPLTLSLKRSH</sequence>
<evidence type="ECO:0008006" key="3">
    <source>
        <dbReference type="Google" id="ProtNLM"/>
    </source>
</evidence>
<keyword evidence="2" id="KW-1185">Reference proteome</keyword>
<dbReference type="PANTHER" id="PTHR15615:SF27">
    <property type="entry name" value="PHO85 CYCLIN CLG1"/>
    <property type="match status" value="1"/>
</dbReference>
<dbReference type="Pfam" id="PF08613">
    <property type="entry name" value="Cyclin"/>
    <property type="match status" value="1"/>
</dbReference>
<dbReference type="InterPro" id="IPR036915">
    <property type="entry name" value="Cyclin-like_sf"/>
</dbReference>
<dbReference type="GO" id="GO:0000307">
    <property type="term" value="C:cyclin-dependent protein kinase holoenzyme complex"/>
    <property type="evidence" value="ECO:0007669"/>
    <property type="project" value="TreeGrafter"/>
</dbReference>
<evidence type="ECO:0000313" key="2">
    <source>
        <dbReference type="Proteomes" id="UP000242146"/>
    </source>
</evidence>
<dbReference type="GO" id="GO:0019901">
    <property type="term" value="F:protein kinase binding"/>
    <property type="evidence" value="ECO:0007669"/>
    <property type="project" value="InterPro"/>
</dbReference>
<organism evidence="1 2">
    <name type="scientific">Hesseltinella vesiculosa</name>
    <dbReference type="NCBI Taxonomy" id="101127"/>
    <lineage>
        <taxon>Eukaryota</taxon>
        <taxon>Fungi</taxon>
        <taxon>Fungi incertae sedis</taxon>
        <taxon>Mucoromycota</taxon>
        <taxon>Mucoromycotina</taxon>
        <taxon>Mucoromycetes</taxon>
        <taxon>Mucorales</taxon>
        <taxon>Cunninghamellaceae</taxon>
        <taxon>Hesseltinella</taxon>
    </lineage>
</organism>
<dbReference type="InterPro" id="IPR013922">
    <property type="entry name" value="Cyclin_PHO80-like"/>
</dbReference>
<evidence type="ECO:0000313" key="1">
    <source>
        <dbReference type="EMBL" id="ORX60699.1"/>
    </source>
</evidence>
<dbReference type="GO" id="GO:0016538">
    <property type="term" value="F:cyclin-dependent protein serine/threonine kinase regulator activity"/>
    <property type="evidence" value="ECO:0007669"/>
    <property type="project" value="TreeGrafter"/>
</dbReference>
<dbReference type="OrthoDB" id="244495at2759"/>
<dbReference type="PANTHER" id="PTHR15615">
    <property type="match status" value="1"/>
</dbReference>
<dbReference type="AlphaFoldDB" id="A0A1X2GTG3"/>
<protein>
    <recommendedName>
        <fullName evidence="3">Cyclin-domain-containing protein</fullName>
    </recommendedName>
</protein>
<dbReference type="Gene3D" id="1.10.472.10">
    <property type="entry name" value="Cyclin-like"/>
    <property type="match status" value="1"/>
</dbReference>
<feature type="non-terminal residue" evidence="1">
    <location>
        <position position="1"/>
    </location>
</feature>
<comment type="caution">
    <text evidence="1">The sequence shown here is derived from an EMBL/GenBank/DDBJ whole genome shotgun (WGS) entry which is preliminary data.</text>
</comment>
<proteinExistence type="predicted"/>